<keyword evidence="2 6" id="KW-0812">Transmembrane</keyword>
<organism evidence="8 9">
    <name type="scientific">Sulfurirhabdus autotrophica</name>
    <dbReference type="NCBI Taxonomy" id="1706046"/>
    <lineage>
        <taxon>Bacteria</taxon>
        <taxon>Pseudomonadati</taxon>
        <taxon>Pseudomonadota</taxon>
        <taxon>Betaproteobacteria</taxon>
        <taxon>Nitrosomonadales</taxon>
        <taxon>Sulfuricellaceae</taxon>
        <taxon>Sulfurirhabdus</taxon>
    </lineage>
</organism>
<dbReference type="Proteomes" id="UP000295367">
    <property type="component" value="Unassembled WGS sequence"/>
</dbReference>
<dbReference type="Pfam" id="PF05140">
    <property type="entry name" value="ResB"/>
    <property type="match status" value="1"/>
</dbReference>
<keyword evidence="9" id="KW-1185">Reference proteome</keyword>
<dbReference type="AlphaFoldDB" id="A0A4V6P3S7"/>
<gene>
    <name evidence="8" type="ORF">EDC63_12113</name>
</gene>
<dbReference type="GO" id="GO:0016020">
    <property type="term" value="C:membrane"/>
    <property type="evidence" value="ECO:0007669"/>
    <property type="project" value="UniProtKB-SubCell"/>
</dbReference>
<dbReference type="GO" id="GO:0017004">
    <property type="term" value="P:cytochrome complex assembly"/>
    <property type="evidence" value="ECO:0007669"/>
    <property type="project" value="UniProtKB-KW"/>
</dbReference>
<dbReference type="OrthoDB" id="9770923at2"/>
<feature type="transmembrane region" description="Helical" evidence="6">
    <location>
        <begin position="148"/>
        <end position="166"/>
    </location>
</feature>
<keyword evidence="4 6" id="KW-1133">Transmembrane helix</keyword>
<dbReference type="PANTHER" id="PTHR31566">
    <property type="entry name" value="CYTOCHROME C BIOGENESIS PROTEIN CCS1, CHLOROPLASTIC"/>
    <property type="match status" value="1"/>
</dbReference>
<comment type="caution">
    <text evidence="8">The sequence shown here is derived from an EMBL/GenBank/DDBJ whole genome shotgun (WGS) entry which is preliminary data.</text>
</comment>
<sequence>MRFAISLLTVLAIASIIGTVLKQNEPYPNYVIEFGQFWFPLFKTMGLYDVYHTSWFLAILVFLVISTSLCIYRNTPLMLREMRSFREHAQENSLRHFSHQAEYEATISQEKLLPRLTDYLTKRGYRLKVNDTESGVMVAAKAGSYHRVGYILTHSAIVIICIGGLLDGNVPLKLQEALGFKKIETRDIPESQVSTESRLSPSNLSFRGNVTIPEGMSADVVFLNVGEGYLVQDLPFNVALKKFHIEHYTTGQPKSFASDLVVTDKETGESIQHTITVNHPLIYKGVAIYQASFGDGGTHFTLNGWNLLSPLDKSFPVDGKVNGSTKLTSGQNQYTIEFTEFRPFNIENTGAGVVEEVKKSETLAQSAMSVFGTNAAGKQDKGLHNVGPSFQYKVRDAQGQATEYSNYMLPILLENRWYLLSGIRSNPGEPLRYVRFPMDDGGSIEGFMRLRAALFDKAMYPEIAKRFAKDALQGEAVSETLRSKLIESTERVLEMFGTHGYDALAKFIQQAVPKAEQEKAAQTYLKILEGAVFDAYQLTRERAGQSPAKMDANSLQFVRDSLNTISDLFFYGAPVYLQLVQYDEVKATGLQLTRSPGKNIVYGGSALLILGVFAMFYIRERRIWLLLKPQDGKLLFAMSGNRKTLDFEKEFNLHKQDVAALLKE</sequence>
<evidence type="ECO:0000259" key="7">
    <source>
        <dbReference type="Pfam" id="PF05140"/>
    </source>
</evidence>
<comment type="subcellular location">
    <subcellularLocation>
        <location evidence="1">Membrane</location>
        <topology evidence="1">Multi-pass membrane protein</topology>
    </subcellularLocation>
</comment>
<evidence type="ECO:0000313" key="8">
    <source>
        <dbReference type="EMBL" id="TCV82379.1"/>
    </source>
</evidence>
<dbReference type="InterPro" id="IPR023494">
    <property type="entry name" value="Cyt_c_bgen_Ccs1/CcsB/ResB"/>
</dbReference>
<feature type="transmembrane region" description="Helical" evidence="6">
    <location>
        <begin position="600"/>
        <end position="618"/>
    </location>
</feature>
<keyword evidence="5 6" id="KW-0472">Membrane</keyword>
<evidence type="ECO:0000256" key="2">
    <source>
        <dbReference type="ARBA" id="ARBA00022692"/>
    </source>
</evidence>
<evidence type="ECO:0000256" key="6">
    <source>
        <dbReference type="SAM" id="Phobius"/>
    </source>
</evidence>
<proteinExistence type="predicted"/>
<reference evidence="8 9" key="1">
    <citation type="submission" date="2019-03" db="EMBL/GenBank/DDBJ databases">
        <title>Genomic Encyclopedia of Type Strains, Phase IV (KMG-IV): sequencing the most valuable type-strain genomes for metagenomic binning, comparative biology and taxonomic classification.</title>
        <authorList>
            <person name="Goeker M."/>
        </authorList>
    </citation>
    <scope>NUCLEOTIDE SEQUENCE [LARGE SCALE GENOMIC DNA]</scope>
    <source>
        <strain evidence="8 9">DSM 100309</strain>
    </source>
</reference>
<dbReference type="PANTHER" id="PTHR31566:SF0">
    <property type="entry name" value="CYTOCHROME C BIOGENESIS PROTEIN CCS1, CHLOROPLASTIC"/>
    <property type="match status" value="1"/>
</dbReference>
<keyword evidence="3" id="KW-0201">Cytochrome c-type biogenesis</keyword>
<evidence type="ECO:0000256" key="4">
    <source>
        <dbReference type="ARBA" id="ARBA00022989"/>
    </source>
</evidence>
<dbReference type="EMBL" id="SMCO01000021">
    <property type="protein sequence ID" value="TCV82379.1"/>
    <property type="molecule type" value="Genomic_DNA"/>
</dbReference>
<name>A0A4V6P3S7_9PROT</name>
<accession>A0A4V6P3S7</accession>
<evidence type="ECO:0000256" key="1">
    <source>
        <dbReference type="ARBA" id="ARBA00004141"/>
    </source>
</evidence>
<dbReference type="InterPro" id="IPR007816">
    <property type="entry name" value="ResB-like_domain"/>
</dbReference>
<evidence type="ECO:0000256" key="3">
    <source>
        <dbReference type="ARBA" id="ARBA00022748"/>
    </source>
</evidence>
<feature type="domain" description="ResB-like" evidence="7">
    <location>
        <begin position="1"/>
        <end position="652"/>
    </location>
</feature>
<feature type="transmembrane region" description="Helical" evidence="6">
    <location>
        <begin position="50"/>
        <end position="72"/>
    </location>
</feature>
<evidence type="ECO:0000256" key="5">
    <source>
        <dbReference type="ARBA" id="ARBA00023136"/>
    </source>
</evidence>
<dbReference type="RefSeq" id="WP_124944790.1">
    <property type="nucleotide sequence ID" value="NZ_BHVT01000002.1"/>
</dbReference>
<evidence type="ECO:0000313" key="9">
    <source>
        <dbReference type="Proteomes" id="UP000295367"/>
    </source>
</evidence>
<protein>
    <submittedName>
        <fullName evidence="8">Cytochrome c biogenesis protein</fullName>
    </submittedName>
</protein>